<reference evidence="2" key="1">
    <citation type="journal article" date="2020" name="Cell">
        <title>Large-Scale Comparative Analyses of Tick Genomes Elucidate Their Genetic Diversity and Vector Capacities.</title>
        <authorList>
            <consortium name="Tick Genome and Microbiome Consortium (TIGMIC)"/>
            <person name="Jia N."/>
            <person name="Wang J."/>
            <person name="Shi W."/>
            <person name="Du L."/>
            <person name="Sun Y."/>
            <person name="Zhan W."/>
            <person name="Jiang J.F."/>
            <person name="Wang Q."/>
            <person name="Zhang B."/>
            <person name="Ji P."/>
            <person name="Bell-Sakyi L."/>
            <person name="Cui X.M."/>
            <person name="Yuan T.T."/>
            <person name="Jiang B.G."/>
            <person name="Yang W.F."/>
            <person name="Lam T.T."/>
            <person name="Chang Q.C."/>
            <person name="Ding S.J."/>
            <person name="Wang X.J."/>
            <person name="Zhu J.G."/>
            <person name="Ruan X.D."/>
            <person name="Zhao L."/>
            <person name="Wei J.T."/>
            <person name="Ye R.Z."/>
            <person name="Que T.C."/>
            <person name="Du C.H."/>
            <person name="Zhou Y.H."/>
            <person name="Cheng J.X."/>
            <person name="Dai P.F."/>
            <person name="Guo W.B."/>
            <person name="Han X.H."/>
            <person name="Huang E.J."/>
            <person name="Li L.F."/>
            <person name="Wei W."/>
            <person name="Gao Y.C."/>
            <person name="Liu J.Z."/>
            <person name="Shao H.Z."/>
            <person name="Wang X."/>
            <person name="Wang C.C."/>
            <person name="Yang T.C."/>
            <person name="Huo Q.B."/>
            <person name="Li W."/>
            <person name="Chen H.Y."/>
            <person name="Chen S.E."/>
            <person name="Zhou L.G."/>
            <person name="Ni X.B."/>
            <person name="Tian J.H."/>
            <person name="Sheng Y."/>
            <person name="Liu T."/>
            <person name="Pan Y.S."/>
            <person name="Xia L.Y."/>
            <person name="Li J."/>
            <person name="Zhao F."/>
            <person name="Cao W.C."/>
        </authorList>
    </citation>
    <scope>NUCLEOTIDE SEQUENCE</scope>
    <source>
        <strain evidence="2">Rmic-2018</strain>
    </source>
</reference>
<keyword evidence="3" id="KW-1185">Reference proteome</keyword>
<feature type="compositionally biased region" description="Basic and acidic residues" evidence="1">
    <location>
        <begin position="359"/>
        <end position="375"/>
    </location>
</feature>
<protein>
    <submittedName>
        <fullName evidence="2">Uncharacterized protein</fullName>
    </submittedName>
</protein>
<feature type="region of interest" description="Disordered" evidence="1">
    <location>
        <begin position="1"/>
        <end position="27"/>
    </location>
</feature>
<evidence type="ECO:0000313" key="3">
    <source>
        <dbReference type="Proteomes" id="UP000821866"/>
    </source>
</evidence>
<feature type="compositionally biased region" description="Low complexity" evidence="1">
    <location>
        <begin position="1"/>
        <end position="14"/>
    </location>
</feature>
<organism evidence="2 3">
    <name type="scientific">Rhipicephalus microplus</name>
    <name type="common">Cattle tick</name>
    <name type="synonym">Boophilus microplus</name>
    <dbReference type="NCBI Taxonomy" id="6941"/>
    <lineage>
        <taxon>Eukaryota</taxon>
        <taxon>Metazoa</taxon>
        <taxon>Ecdysozoa</taxon>
        <taxon>Arthropoda</taxon>
        <taxon>Chelicerata</taxon>
        <taxon>Arachnida</taxon>
        <taxon>Acari</taxon>
        <taxon>Parasitiformes</taxon>
        <taxon>Ixodida</taxon>
        <taxon>Ixodoidea</taxon>
        <taxon>Ixodidae</taxon>
        <taxon>Rhipicephalinae</taxon>
        <taxon>Rhipicephalus</taxon>
        <taxon>Boophilus</taxon>
    </lineage>
</organism>
<dbReference type="EMBL" id="JABSTU010000002">
    <property type="protein sequence ID" value="KAH8037211.1"/>
    <property type="molecule type" value="Genomic_DNA"/>
</dbReference>
<evidence type="ECO:0000313" key="2">
    <source>
        <dbReference type="EMBL" id="KAH8037211.1"/>
    </source>
</evidence>
<dbReference type="Proteomes" id="UP000821866">
    <property type="component" value="Chromosome 10"/>
</dbReference>
<gene>
    <name evidence="2" type="ORF">HPB51_009004</name>
</gene>
<comment type="caution">
    <text evidence="2">The sequence shown here is derived from an EMBL/GenBank/DDBJ whole genome shotgun (WGS) entry which is preliminary data.</text>
</comment>
<sequence length="381" mass="42728">MVDVAVNVQQANAQPRGGKRKATDPQGDLEKEFSDFKQERAGVVRDIQDAIAGVSSAIQTLSAMMEVVEQNLSSNNCTDCRDSSLEKVDLDSSFSVVEPGSRLPVKTKKDRSHLNYAKGRVQIHLLQTGISTVCTSGSPQEEVPIRHLFQDVIIGQPRRPFLVNETVKRVSLISAMVLKPRRVTSDFRVSCKSITAGLFACELTNCCNTAFLLREGLDDRAYTSDGVLNITYDSGHFLFKVAELLLEISLRVSGLPLTASALRIRLLKVHCHIHHASQLFKWSFNLLKLFSELHFHPLAAVSQRCARIISTLHALRRRHRRRIQGQGELLKLHSQYHGCVLDLSQRYFPAVRPTYQYETRAREKPLTPRGADKKPPNSPVL</sequence>
<feature type="region of interest" description="Disordered" evidence="1">
    <location>
        <begin position="359"/>
        <end position="381"/>
    </location>
</feature>
<proteinExistence type="predicted"/>
<evidence type="ECO:0000256" key="1">
    <source>
        <dbReference type="SAM" id="MobiDB-lite"/>
    </source>
</evidence>
<dbReference type="AlphaFoldDB" id="A0A9J6ERS0"/>
<reference evidence="2" key="2">
    <citation type="submission" date="2021-09" db="EMBL/GenBank/DDBJ databases">
        <authorList>
            <person name="Jia N."/>
            <person name="Wang J."/>
            <person name="Shi W."/>
            <person name="Du L."/>
            <person name="Sun Y."/>
            <person name="Zhan W."/>
            <person name="Jiang J."/>
            <person name="Wang Q."/>
            <person name="Zhang B."/>
            <person name="Ji P."/>
            <person name="Sakyi L.B."/>
            <person name="Cui X."/>
            <person name="Yuan T."/>
            <person name="Jiang B."/>
            <person name="Yang W."/>
            <person name="Lam T.T.-Y."/>
            <person name="Chang Q."/>
            <person name="Ding S."/>
            <person name="Wang X."/>
            <person name="Zhu J."/>
            <person name="Ruan X."/>
            <person name="Zhao L."/>
            <person name="Wei J."/>
            <person name="Que T."/>
            <person name="Du C."/>
            <person name="Cheng J."/>
            <person name="Dai P."/>
            <person name="Han X."/>
            <person name="Huang E."/>
            <person name="Gao Y."/>
            <person name="Liu J."/>
            <person name="Shao H."/>
            <person name="Ye R."/>
            <person name="Li L."/>
            <person name="Wei W."/>
            <person name="Wang X."/>
            <person name="Wang C."/>
            <person name="Huo Q."/>
            <person name="Li W."/>
            <person name="Guo W."/>
            <person name="Chen H."/>
            <person name="Chen S."/>
            <person name="Zhou L."/>
            <person name="Zhou L."/>
            <person name="Ni X."/>
            <person name="Tian J."/>
            <person name="Zhou Y."/>
            <person name="Sheng Y."/>
            <person name="Liu T."/>
            <person name="Pan Y."/>
            <person name="Xia L."/>
            <person name="Li J."/>
            <person name="Zhao F."/>
            <person name="Cao W."/>
        </authorList>
    </citation>
    <scope>NUCLEOTIDE SEQUENCE</scope>
    <source>
        <strain evidence="2">Rmic-2018</strain>
        <tissue evidence="2">Larvae</tissue>
    </source>
</reference>
<accession>A0A9J6ERS0</accession>
<name>A0A9J6ERS0_RHIMP</name>